<comment type="similarity">
    <text evidence="5">Belongs to the ubiquitin conjugation factor E4 family.</text>
</comment>
<comment type="caution">
    <text evidence="13">The sequence shown here is derived from an EMBL/GenBank/DDBJ whole genome shotgun (WGS) entry which is preliminary data.</text>
</comment>
<feature type="domain" description="U-box" evidence="12">
    <location>
        <begin position="1087"/>
        <end position="1160"/>
    </location>
</feature>
<dbReference type="PANTHER" id="PTHR13931">
    <property type="entry name" value="UBIQUITINATION FACTOR E4"/>
    <property type="match status" value="1"/>
</dbReference>
<dbReference type="GO" id="GO:0000209">
    <property type="term" value="P:protein polyubiquitination"/>
    <property type="evidence" value="ECO:0007669"/>
    <property type="project" value="TreeGrafter"/>
</dbReference>
<accession>A0A9K3PHG9</accession>
<dbReference type="OrthoDB" id="20295at2759"/>
<feature type="compositionally biased region" description="Low complexity" evidence="11">
    <location>
        <begin position="101"/>
        <end position="110"/>
    </location>
</feature>
<dbReference type="GO" id="GO:0034450">
    <property type="term" value="F:ubiquitin-ubiquitin ligase activity"/>
    <property type="evidence" value="ECO:0007669"/>
    <property type="project" value="InterPro"/>
</dbReference>
<dbReference type="EC" id="2.3.2.27" evidence="6"/>
<dbReference type="GO" id="GO:0036503">
    <property type="term" value="P:ERAD pathway"/>
    <property type="evidence" value="ECO:0007669"/>
    <property type="project" value="InterPro"/>
</dbReference>
<evidence type="ECO:0000256" key="9">
    <source>
        <dbReference type="ARBA" id="ARBA00022786"/>
    </source>
</evidence>
<dbReference type="InterPro" id="IPR019474">
    <property type="entry name" value="Ub_conjug_fac_E4_core"/>
</dbReference>
<organism evidence="13 14">
    <name type="scientific">Nitzschia inconspicua</name>
    <dbReference type="NCBI Taxonomy" id="303405"/>
    <lineage>
        <taxon>Eukaryota</taxon>
        <taxon>Sar</taxon>
        <taxon>Stramenopiles</taxon>
        <taxon>Ochrophyta</taxon>
        <taxon>Bacillariophyta</taxon>
        <taxon>Bacillariophyceae</taxon>
        <taxon>Bacillariophycidae</taxon>
        <taxon>Bacillariales</taxon>
        <taxon>Bacillariaceae</taxon>
        <taxon>Nitzschia</taxon>
    </lineage>
</organism>
<dbReference type="InterPro" id="IPR003613">
    <property type="entry name" value="Ubox_domain"/>
</dbReference>
<keyword evidence="7" id="KW-0963">Cytoplasm</keyword>
<feature type="compositionally biased region" description="Gly residues" evidence="11">
    <location>
        <begin position="15"/>
        <end position="28"/>
    </location>
</feature>
<dbReference type="GO" id="GO:0005737">
    <property type="term" value="C:cytoplasm"/>
    <property type="evidence" value="ECO:0007669"/>
    <property type="project" value="UniProtKB-SubCell"/>
</dbReference>
<evidence type="ECO:0000256" key="6">
    <source>
        <dbReference type="ARBA" id="ARBA00012483"/>
    </source>
</evidence>
<name>A0A9K3PHG9_9STRA</name>
<evidence type="ECO:0000256" key="11">
    <source>
        <dbReference type="SAM" id="MobiDB-lite"/>
    </source>
</evidence>
<evidence type="ECO:0000256" key="2">
    <source>
        <dbReference type="ARBA" id="ARBA00004123"/>
    </source>
</evidence>
<dbReference type="GO" id="GO:0005634">
    <property type="term" value="C:nucleus"/>
    <property type="evidence" value="ECO:0007669"/>
    <property type="project" value="UniProtKB-SubCell"/>
</dbReference>
<comment type="pathway">
    <text evidence="4">Protein modification; protein ubiquitination.</text>
</comment>
<keyword evidence="10" id="KW-0539">Nucleus</keyword>
<keyword evidence="9" id="KW-0833">Ubl conjugation pathway</keyword>
<evidence type="ECO:0000256" key="8">
    <source>
        <dbReference type="ARBA" id="ARBA00022679"/>
    </source>
</evidence>
<comment type="catalytic activity">
    <reaction evidence="1">
        <text>S-ubiquitinyl-[E2 ubiquitin-conjugating enzyme]-L-cysteine + [acceptor protein]-L-lysine = [E2 ubiquitin-conjugating enzyme]-L-cysteine + N(6)-ubiquitinyl-[acceptor protein]-L-lysine.</text>
        <dbReference type="EC" id="2.3.2.27"/>
    </reaction>
</comment>
<dbReference type="SMART" id="SM00504">
    <property type="entry name" value="Ubox"/>
    <property type="match status" value="1"/>
</dbReference>
<keyword evidence="8" id="KW-0808">Transferase</keyword>
<protein>
    <recommendedName>
        <fullName evidence="6">RING-type E3 ubiquitin transferase</fullName>
        <ecNumber evidence="6">2.3.2.27</ecNumber>
    </recommendedName>
</protein>
<evidence type="ECO:0000256" key="10">
    <source>
        <dbReference type="ARBA" id="ARBA00023242"/>
    </source>
</evidence>
<reference evidence="13" key="2">
    <citation type="submission" date="2021-04" db="EMBL/GenBank/DDBJ databases">
        <authorList>
            <person name="Podell S."/>
        </authorList>
    </citation>
    <scope>NUCLEOTIDE SEQUENCE</scope>
    <source>
        <strain evidence="13">Hildebrandi</strain>
    </source>
</reference>
<evidence type="ECO:0000256" key="4">
    <source>
        <dbReference type="ARBA" id="ARBA00004906"/>
    </source>
</evidence>
<dbReference type="EMBL" id="JAGRRH010000020">
    <property type="protein sequence ID" value="KAG7347380.1"/>
    <property type="molecule type" value="Genomic_DNA"/>
</dbReference>
<evidence type="ECO:0000256" key="7">
    <source>
        <dbReference type="ARBA" id="ARBA00022490"/>
    </source>
</evidence>
<dbReference type="Pfam" id="PF04564">
    <property type="entry name" value="U-box"/>
    <property type="match status" value="1"/>
</dbReference>
<gene>
    <name evidence="13" type="ORF">IV203_016085</name>
</gene>
<feature type="compositionally biased region" description="Low complexity" evidence="11">
    <location>
        <begin position="36"/>
        <end position="46"/>
    </location>
</feature>
<dbReference type="PANTHER" id="PTHR13931:SF2">
    <property type="entry name" value="UBIQUITIN CONJUGATION FACTOR E4 B"/>
    <property type="match status" value="1"/>
</dbReference>
<evidence type="ECO:0000256" key="3">
    <source>
        <dbReference type="ARBA" id="ARBA00004496"/>
    </source>
</evidence>
<dbReference type="GO" id="GO:0006511">
    <property type="term" value="P:ubiquitin-dependent protein catabolic process"/>
    <property type="evidence" value="ECO:0007669"/>
    <property type="project" value="InterPro"/>
</dbReference>
<reference evidence="13" key="1">
    <citation type="journal article" date="2021" name="Sci. Rep.">
        <title>Diploid genomic architecture of Nitzschia inconspicua, an elite biomass production diatom.</title>
        <authorList>
            <person name="Oliver A."/>
            <person name="Podell S."/>
            <person name="Pinowska A."/>
            <person name="Traller J.C."/>
            <person name="Smith S.R."/>
            <person name="McClure R."/>
            <person name="Beliaev A."/>
            <person name="Bohutskyi P."/>
            <person name="Hill E.A."/>
            <person name="Rabines A."/>
            <person name="Zheng H."/>
            <person name="Allen L.Z."/>
            <person name="Kuo A."/>
            <person name="Grigoriev I.V."/>
            <person name="Allen A.E."/>
            <person name="Hazlebeck D."/>
            <person name="Allen E.E."/>
        </authorList>
    </citation>
    <scope>NUCLEOTIDE SEQUENCE</scope>
    <source>
        <strain evidence="13">Hildebrandi</strain>
    </source>
</reference>
<dbReference type="PROSITE" id="PS51698">
    <property type="entry name" value="U_BOX"/>
    <property type="match status" value="1"/>
</dbReference>
<proteinExistence type="inferred from homology"/>
<dbReference type="Pfam" id="PF10408">
    <property type="entry name" value="Ufd2P_core"/>
    <property type="match status" value="1"/>
</dbReference>
<evidence type="ECO:0000313" key="13">
    <source>
        <dbReference type="EMBL" id="KAG7347380.1"/>
    </source>
</evidence>
<evidence type="ECO:0000259" key="12">
    <source>
        <dbReference type="PROSITE" id="PS51698"/>
    </source>
</evidence>
<dbReference type="GO" id="GO:0000151">
    <property type="term" value="C:ubiquitin ligase complex"/>
    <property type="evidence" value="ECO:0007669"/>
    <property type="project" value="InterPro"/>
</dbReference>
<dbReference type="FunFam" id="3.30.40.10:FF:000055">
    <property type="entry name" value="Ubiquitin conjugation factor e4 a"/>
    <property type="match status" value="1"/>
</dbReference>
<feature type="compositionally biased region" description="Basic and acidic residues" evidence="11">
    <location>
        <begin position="55"/>
        <end position="73"/>
    </location>
</feature>
<dbReference type="AlphaFoldDB" id="A0A9K3PHG9"/>
<feature type="compositionally biased region" description="Low complexity" evidence="11">
    <location>
        <begin position="138"/>
        <end position="154"/>
    </location>
</feature>
<evidence type="ECO:0000313" key="14">
    <source>
        <dbReference type="Proteomes" id="UP000693970"/>
    </source>
</evidence>
<dbReference type="Proteomes" id="UP000693970">
    <property type="component" value="Unassembled WGS sequence"/>
</dbReference>
<keyword evidence="14" id="KW-1185">Reference proteome</keyword>
<feature type="region of interest" description="Disordered" evidence="11">
    <location>
        <begin position="796"/>
        <end position="818"/>
    </location>
</feature>
<dbReference type="InterPro" id="IPR045132">
    <property type="entry name" value="UBE4"/>
</dbReference>
<feature type="region of interest" description="Disordered" evidence="11">
    <location>
        <begin position="1"/>
        <end position="160"/>
    </location>
</feature>
<evidence type="ECO:0000256" key="1">
    <source>
        <dbReference type="ARBA" id="ARBA00000900"/>
    </source>
</evidence>
<sequence length="1163" mass="128267">MSGLLPDLASWALRGGAGNTVGGNGNGNGNDDNNDDPSNNNGKNTAPPEPAMTEEEMRARRLARMEAMQKKQQQEAQAAVSTSTSSEPQPMEVEETPSPKVANASAAAVAPMDTDTSSSSYPPLSKKAKEMHHHHNQKSPSSSSTSPATKKSLSNLDPARKLQRKMELVIKKVLNITLGSKKTDPTCIPIDLGDIDGDDDGAESSRSIGVHTIAEILATRLSLPVSILSTTTPPQKPLIQYLASAHQKAADEAKSMRQNAASAEKYAPILDILQEIQNQVVSYASSSLMEPDLFEQASDSQDQLYFAFVAQTSTSADLSVSMTFGVNGTASSFYHQLCDELFSQDPAAFDHVIGSVATGIMTQLKSCDSLESTPTISLGSGPSQLTTTTSPLGLVTALQAICGHKKAALAVSGLPCFLLPPEGSPAATETVRPPMSAGTDLLRILTGGENRPYKKRSGVGLEKDTLLGLVLRVSTPKNNPAFSPTNILRQSMSTIEQATNQQRQSLRAYQVACTQLVMSFIKAGPNVRGQVMQWFVDCMLMNPGATAMRPDTSKVSSQNMLLNTSIILLKLCEPFVLDDKKHYLIDPGFVSSAKDNQGVFPISGDDALPRLGERISADTSDPKPYAPKNAFIPQCFFYTARSLALAIVPMLSQHEYLLRHISHMHWELRNQNQDIQSEPRFSILMARQRSNEVALFQEEMVVDTLRFSNLMAKVIFEMDDDNLRQMPEHFVNNICDIVMNIADLNPKLLRGMEFRYMFSMVVKLLSPKYAGMVRNYNLRATLGDVLYDLYLPSDDQDSRRRDVPSTISHDPLKGGRPYLTSDEEAQETLAPSLLLLYGEVEHTGYYDKMSHRAKISSLIKYLWESKEHRPAFQKITQNKESFITFANGIINETNQLITNVMQKLPTIKQDQDTMADASVWGNMSEEEQSILTSRLSDNEREVKHALPLCNKTMQMLGYLNTEEDIRSLFLLEELCGRLVGLLNHVLQKIIGGKGMELKVRDPEQYDFRPKELLRDLCAIFALFSTNPEFQIACAEAGCKPSDLRSAVSKCHKYSLLTGKSMADFDALPDAVEKAAQKVAEEEVLLGEIPEEFTDPIVQTLMRDPVVLPSGNIVDRHSIRQQLLNNPLDPFSRAPMTIDDVKPATELKTRIDAWVKERLGGRDA</sequence>
<comment type="subcellular location">
    <subcellularLocation>
        <location evidence="3">Cytoplasm</location>
    </subcellularLocation>
    <subcellularLocation>
        <location evidence="2">Nucleus</location>
    </subcellularLocation>
</comment>
<evidence type="ECO:0000256" key="5">
    <source>
        <dbReference type="ARBA" id="ARBA00007434"/>
    </source>
</evidence>